<dbReference type="Proteomes" id="UP000184440">
    <property type="component" value="Unassembled WGS sequence"/>
</dbReference>
<dbReference type="STRING" id="134849.SAMN05443668_10214"/>
<evidence type="ECO:0000313" key="2">
    <source>
        <dbReference type="Proteomes" id="UP000184440"/>
    </source>
</evidence>
<dbReference type="InterPro" id="IPR058532">
    <property type="entry name" value="YjbR/MT2646/Rv2570-like"/>
</dbReference>
<evidence type="ECO:0008006" key="3">
    <source>
        <dbReference type="Google" id="ProtNLM"/>
    </source>
</evidence>
<accession>A0A1M7M964</accession>
<organism evidence="1 2">
    <name type="scientific">Cryptosporangium aurantiacum</name>
    <dbReference type="NCBI Taxonomy" id="134849"/>
    <lineage>
        <taxon>Bacteria</taxon>
        <taxon>Bacillati</taxon>
        <taxon>Actinomycetota</taxon>
        <taxon>Actinomycetes</taxon>
        <taxon>Cryptosporangiales</taxon>
        <taxon>Cryptosporangiaceae</taxon>
        <taxon>Cryptosporangium</taxon>
    </lineage>
</organism>
<dbReference type="SUPFAM" id="SSF142906">
    <property type="entry name" value="YjbR-like"/>
    <property type="match status" value="1"/>
</dbReference>
<dbReference type="EMBL" id="FRCS01000002">
    <property type="protein sequence ID" value="SHM86834.1"/>
    <property type="molecule type" value="Genomic_DNA"/>
</dbReference>
<keyword evidence="2" id="KW-1185">Reference proteome</keyword>
<dbReference type="AlphaFoldDB" id="A0A1M7M964"/>
<name>A0A1M7M964_9ACTN</name>
<dbReference type="InterPro" id="IPR038056">
    <property type="entry name" value="YjbR-like_sf"/>
</dbReference>
<gene>
    <name evidence="1" type="ORF">SAMN05443668_10214</name>
</gene>
<dbReference type="Pfam" id="PF04237">
    <property type="entry name" value="YjbR"/>
    <property type="match status" value="1"/>
</dbReference>
<protein>
    <recommendedName>
        <fullName evidence="3">YjbR protein</fullName>
    </recommendedName>
</protein>
<sequence>MGVTVAEMRALALGLPEATEVEAWGHPTFRVRNKMFATCASDDTPDPTASFKATLEEQAELIASEPDAYSVPAYVGKHGWVQVRLGAVGADVLREHLVDAWRRIAPKRLVASSGL</sequence>
<reference evidence="1 2" key="1">
    <citation type="submission" date="2016-11" db="EMBL/GenBank/DDBJ databases">
        <authorList>
            <person name="Jaros S."/>
            <person name="Januszkiewicz K."/>
            <person name="Wedrychowicz H."/>
        </authorList>
    </citation>
    <scope>NUCLEOTIDE SEQUENCE [LARGE SCALE GENOMIC DNA]</scope>
    <source>
        <strain evidence="1 2">DSM 46144</strain>
    </source>
</reference>
<evidence type="ECO:0000313" key="1">
    <source>
        <dbReference type="EMBL" id="SHM86834.1"/>
    </source>
</evidence>
<proteinExistence type="predicted"/>
<dbReference type="Gene3D" id="3.90.1150.30">
    <property type="match status" value="1"/>
</dbReference>